<sequence>MMTDEQHTLLTEILKLSGDKDATSESLLQDWHLRIKQAYVKHRPTEFRITVGHRDIDRFERLPLKVGDEIRLVSFTTERYIPVKITELPSTRFGYYRGVITNQLVKDSRFESGDSVYFSEDQVVAPTKPTRRRRPPSV</sequence>
<name>A0ABS8CA87_9BURK</name>
<proteinExistence type="predicted"/>
<comment type="caution">
    <text evidence="1">The sequence shown here is derived from an EMBL/GenBank/DDBJ whole genome shotgun (WGS) entry which is preliminary data.</text>
</comment>
<dbReference type="EMBL" id="JACDXW010000002">
    <property type="protein sequence ID" value="MCB5362954.1"/>
    <property type="molecule type" value="Genomic_DNA"/>
</dbReference>
<reference evidence="1 2" key="1">
    <citation type="submission" date="2020-07" db="EMBL/GenBank/DDBJ databases">
        <title>Pusillimonas sp. nov., isolated from poultry manure in Taiwan.</title>
        <authorList>
            <person name="Lin S.-Y."/>
            <person name="Tang Y.-S."/>
            <person name="Young C.-C."/>
        </authorList>
    </citation>
    <scope>NUCLEOTIDE SEQUENCE [LARGE SCALE GENOMIC DNA]</scope>
    <source>
        <strain evidence="1 2">CC-YST705</strain>
    </source>
</reference>
<dbReference type="RefSeq" id="WP_226953200.1">
    <property type="nucleotide sequence ID" value="NZ_JACDXW010000002.1"/>
</dbReference>
<keyword evidence="2" id="KW-1185">Reference proteome</keyword>
<organism evidence="1 2">
    <name type="scientific">Mesopusillimonas faecipullorum</name>
    <dbReference type="NCBI Taxonomy" id="2755040"/>
    <lineage>
        <taxon>Bacteria</taxon>
        <taxon>Pseudomonadati</taxon>
        <taxon>Pseudomonadota</taxon>
        <taxon>Betaproteobacteria</taxon>
        <taxon>Burkholderiales</taxon>
        <taxon>Alcaligenaceae</taxon>
        <taxon>Mesopusillimonas</taxon>
    </lineage>
</organism>
<dbReference type="Proteomes" id="UP000776983">
    <property type="component" value="Unassembled WGS sequence"/>
</dbReference>
<accession>A0ABS8CA87</accession>
<gene>
    <name evidence="1" type="ORF">H0484_04180</name>
</gene>
<protein>
    <submittedName>
        <fullName evidence="1">Uncharacterized protein</fullName>
    </submittedName>
</protein>
<evidence type="ECO:0000313" key="1">
    <source>
        <dbReference type="EMBL" id="MCB5362954.1"/>
    </source>
</evidence>
<evidence type="ECO:0000313" key="2">
    <source>
        <dbReference type="Proteomes" id="UP000776983"/>
    </source>
</evidence>